<evidence type="ECO:0008006" key="4">
    <source>
        <dbReference type="Google" id="ProtNLM"/>
    </source>
</evidence>
<proteinExistence type="predicted"/>
<dbReference type="EMBL" id="JAHWBK010000004">
    <property type="protein sequence ID" value="MCV0324119.1"/>
    <property type="molecule type" value="Genomic_DNA"/>
</dbReference>
<feature type="chain" id="PRO_5045878555" description="DUF4431 domain-containing protein" evidence="1">
    <location>
        <begin position="28"/>
        <end position="260"/>
    </location>
</feature>
<name>A0ABT2XDW7_9GAMM</name>
<organism evidence="2 3">
    <name type="scientific">Stenotrophomonas riyadhensis</name>
    <dbReference type="NCBI Taxonomy" id="2859893"/>
    <lineage>
        <taxon>Bacteria</taxon>
        <taxon>Pseudomonadati</taxon>
        <taxon>Pseudomonadota</taxon>
        <taxon>Gammaproteobacteria</taxon>
        <taxon>Lysobacterales</taxon>
        <taxon>Lysobacteraceae</taxon>
        <taxon>Stenotrophomonas</taxon>
    </lineage>
</organism>
<gene>
    <name evidence="2" type="ORF">KYJ44_07295</name>
</gene>
<feature type="signal peptide" evidence="1">
    <location>
        <begin position="1"/>
        <end position="27"/>
    </location>
</feature>
<evidence type="ECO:0000256" key="1">
    <source>
        <dbReference type="SAM" id="SignalP"/>
    </source>
</evidence>
<evidence type="ECO:0000313" key="3">
    <source>
        <dbReference type="Proteomes" id="UP001208054"/>
    </source>
</evidence>
<keyword evidence="1" id="KW-0732">Signal</keyword>
<evidence type="ECO:0000313" key="2">
    <source>
        <dbReference type="EMBL" id="MCV0324119.1"/>
    </source>
</evidence>
<protein>
    <recommendedName>
        <fullName evidence="4">DUF4431 domain-containing protein</fullName>
    </recommendedName>
</protein>
<dbReference type="RefSeq" id="WP_197610372.1">
    <property type="nucleotide sequence ID" value="NZ_JAHWBK010000004.1"/>
</dbReference>
<comment type="caution">
    <text evidence="2">The sequence shown here is derived from an EMBL/GenBank/DDBJ whole genome shotgun (WGS) entry which is preliminary data.</text>
</comment>
<sequence length="260" mass="28812">MPRERHSTLFAIATVLAATLASATAFAADDYDFQQWAAPGSCPMPHSALSQPNTLFDVRDPQDVSDRVVNLLLSLQGKPTDLHALRLPALCDGLRLHLNQSPMPQPHAEPWNPDPAPERALQVSAMNLPKGNQFSQHLDVTYYPAAVYLSYTVMKIRPLGEERPRDNPLVYEDVGAHCPLRAGALQQRLLQAGYAQEIIGEEPPPAQYAFIEAGLSYVFTRDDRSIRVQLQGDVVEQRREPASKCVALIKVSIEPEQEGR</sequence>
<dbReference type="Proteomes" id="UP001208054">
    <property type="component" value="Unassembled WGS sequence"/>
</dbReference>
<reference evidence="2 3" key="1">
    <citation type="submission" date="2021-07" db="EMBL/GenBank/DDBJ databases">
        <title>Clinical implication of Pseudomonas aeruginosa: further insight on the antimicrobial resistance.</title>
        <authorList>
            <person name="Macori G."/>
            <person name="Fanning S."/>
            <person name="Alqahtani A."/>
        </authorList>
    </citation>
    <scope>NUCLEOTIDE SEQUENCE [LARGE SCALE GENOMIC DNA]</scope>
    <source>
        <strain evidence="2 3">CFS3442</strain>
    </source>
</reference>
<accession>A0ABT2XDW7</accession>
<keyword evidence="3" id="KW-1185">Reference proteome</keyword>